<evidence type="ECO:0000313" key="15">
    <source>
        <dbReference type="Proteomes" id="UP000019402"/>
    </source>
</evidence>
<evidence type="ECO:0000256" key="10">
    <source>
        <dbReference type="ARBA" id="ARBA00029409"/>
    </source>
</evidence>
<dbReference type="GO" id="GO:0005524">
    <property type="term" value="F:ATP binding"/>
    <property type="evidence" value="ECO:0007669"/>
    <property type="project" value="UniProtKB-KW"/>
</dbReference>
<dbReference type="Gene3D" id="3.30.70.560">
    <property type="entry name" value="7,8-Dihydro-6-hydroxymethylpterin-pyrophosphokinase HPPK"/>
    <property type="match status" value="1"/>
</dbReference>
<keyword evidence="7" id="KW-0418">Kinase</keyword>
<protein>
    <recommendedName>
        <fullName evidence="4">2-amino-4-hydroxy-6-hydroxymethyldihydropteridine pyrophosphokinase</fullName>
        <ecNumber evidence="3">2.7.6.3</ecNumber>
    </recommendedName>
    <alternativeName>
        <fullName evidence="11">6-hydroxymethyl-7,8-dihydropterin pyrophosphokinase</fullName>
    </alternativeName>
    <alternativeName>
        <fullName evidence="12">7,8-dihydro-6-hydroxymethylpterin-pyrophosphokinase</fullName>
    </alternativeName>
</protein>
<evidence type="ECO:0000259" key="13">
    <source>
        <dbReference type="Pfam" id="PF01288"/>
    </source>
</evidence>
<proteinExistence type="inferred from homology"/>
<dbReference type="OrthoDB" id="9808041at2"/>
<evidence type="ECO:0000256" key="8">
    <source>
        <dbReference type="ARBA" id="ARBA00022840"/>
    </source>
</evidence>
<feature type="domain" description="7,8-dihydro-6-hydroxymethylpterin-pyrophosphokinase" evidence="13">
    <location>
        <begin position="6"/>
        <end position="131"/>
    </location>
</feature>
<dbReference type="SUPFAM" id="SSF55083">
    <property type="entry name" value="6-hydroxymethyl-7,8-dihydropterin pyrophosphokinase, HPPK"/>
    <property type="match status" value="1"/>
</dbReference>
<dbReference type="GO" id="GO:0016301">
    <property type="term" value="F:kinase activity"/>
    <property type="evidence" value="ECO:0007669"/>
    <property type="project" value="UniProtKB-KW"/>
</dbReference>
<dbReference type="GO" id="GO:0046654">
    <property type="term" value="P:tetrahydrofolate biosynthetic process"/>
    <property type="evidence" value="ECO:0007669"/>
    <property type="project" value="UniProtKB-UniPathway"/>
</dbReference>
<keyword evidence="15" id="KW-1185">Reference proteome</keyword>
<dbReference type="PANTHER" id="PTHR43071">
    <property type="entry name" value="2-AMINO-4-HYDROXY-6-HYDROXYMETHYLDIHYDROPTERIDINE PYROPHOSPHOKINASE"/>
    <property type="match status" value="1"/>
</dbReference>
<dbReference type="Proteomes" id="UP000019402">
    <property type="component" value="Unassembled WGS sequence"/>
</dbReference>
<keyword evidence="5" id="KW-0808">Transferase</keyword>
<dbReference type="InterPro" id="IPR035907">
    <property type="entry name" value="Hppk_sf"/>
</dbReference>
<accession>W7Y5M5</accession>
<dbReference type="eggNOG" id="COG0801">
    <property type="taxonomic scope" value="Bacteria"/>
</dbReference>
<evidence type="ECO:0000256" key="1">
    <source>
        <dbReference type="ARBA" id="ARBA00005051"/>
    </source>
</evidence>
<keyword evidence="6" id="KW-0547">Nucleotide-binding</keyword>
<evidence type="ECO:0000256" key="12">
    <source>
        <dbReference type="ARBA" id="ARBA00033413"/>
    </source>
</evidence>
<dbReference type="PANTHER" id="PTHR43071:SF1">
    <property type="entry name" value="2-AMINO-4-HYDROXY-6-HYDROXYMETHYLDIHYDROPTERIDINE PYROPHOSPHOKINASE"/>
    <property type="match status" value="1"/>
</dbReference>
<comment type="pathway">
    <text evidence="1">Cofactor biosynthesis; tetrahydrofolate biosynthesis; 2-amino-4-hydroxy-6-hydroxymethyl-7,8-dihydropteridine diphosphate from 7,8-dihydroneopterin triphosphate: step 4/4.</text>
</comment>
<keyword evidence="9" id="KW-0289">Folate biosynthesis</keyword>
<dbReference type="UniPathway" id="UPA00077">
    <property type="reaction ID" value="UER00155"/>
</dbReference>
<comment type="similarity">
    <text evidence="2">Belongs to the HPPK family.</text>
</comment>
<reference evidence="14 15" key="1">
    <citation type="journal article" date="2014" name="Genome Announc.">
        <title>Draft Genome Sequence of Cytophaga fermentans JCM 21142T, a Facultative Anaerobe Isolated from Marine Mud.</title>
        <authorList>
            <person name="Starns D."/>
            <person name="Oshima K."/>
            <person name="Suda W."/>
            <person name="Iino T."/>
            <person name="Yuki M."/>
            <person name="Inoue J."/>
            <person name="Kitamura K."/>
            <person name="Iida T."/>
            <person name="Darby A."/>
            <person name="Hattori M."/>
            <person name="Ohkuma M."/>
        </authorList>
    </citation>
    <scope>NUCLEOTIDE SEQUENCE [LARGE SCALE GENOMIC DNA]</scope>
    <source>
        <strain evidence="14 15">JCM 21142</strain>
    </source>
</reference>
<dbReference type="EMBL" id="BAMD01000023">
    <property type="protein sequence ID" value="GAF03427.1"/>
    <property type="molecule type" value="Genomic_DNA"/>
</dbReference>
<evidence type="ECO:0000256" key="4">
    <source>
        <dbReference type="ARBA" id="ARBA00016218"/>
    </source>
</evidence>
<gene>
    <name evidence="14" type="ORF">JCM21142_52102</name>
</gene>
<dbReference type="NCBIfam" id="TIGR01498">
    <property type="entry name" value="folK"/>
    <property type="match status" value="1"/>
</dbReference>
<evidence type="ECO:0000256" key="9">
    <source>
        <dbReference type="ARBA" id="ARBA00022909"/>
    </source>
</evidence>
<dbReference type="AlphaFoldDB" id="W7Y5M5"/>
<keyword evidence="8" id="KW-0067">ATP-binding</keyword>
<evidence type="ECO:0000256" key="5">
    <source>
        <dbReference type="ARBA" id="ARBA00022679"/>
    </source>
</evidence>
<evidence type="ECO:0000256" key="6">
    <source>
        <dbReference type="ARBA" id="ARBA00022741"/>
    </source>
</evidence>
<evidence type="ECO:0000256" key="11">
    <source>
        <dbReference type="ARBA" id="ARBA00029766"/>
    </source>
</evidence>
<dbReference type="STRING" id="869213.GCA_000517085_04000"/>
<dbReference type="GO" id="GO:0046656">
    <property type="term" value="P:folic acid biosynthetic process"/>
    <property type="evidence" value="ECO:0007669"/>
    <property type="project" value="UniProtKB-KW"/>
</dbReference>
<dbReference type="EC" id="2.7.6.3" evidence="3"/>
<dbReference type="CDD" id="cd00483">
    <property type="entry name" value="HPPK"/>
    <property type="match status" value="1"/>
</dbReference>
<comment type="caution">
    <text evidence="14">The sequence shown here is derived from an EMBL/GenBank/DDBJ whole genome shotgun (WGS) entry which is preliminary data.</text>
</comment>
<name>W7Y5M5_9BACT</name>
<evidence type="ECO:0000256" key="3">
    <source>
        <dbReference type="ARBA" id="ARBA00013253"/>
    </source>
</evidence>
<evidence type="ECO:0000256" key="7">
    <source>
        <dbReference type="ARBA" id="ARBA00022777"/>
    </source>
</evidence>
<dbReference type="Pfam" id="PF01288">
    <property type="entry name" value="HPPK"/>
    <property type="match status" value="1"/>
</dbReference>
<dbReference type="GO" id="GO:0003848">
    <property type="term" value="F:2-amino-4-hydroxy-6-hydroxymethyldihydropteridine diphosphokinase activity"/>
    <property type="evidence" value="ECO:0007669"/>
    <property type="project" value="UniProtKB-EC"/>
</dbReference>
<dbReference type="RefSeq" id="WP_027473307.1">
    <property type="nucleotide sequence ID" value="NZ_BAMD01000023.1"/>
</dbReference>
<organism evidence="14 15">
    <name type="scientific">Saccharicrinis fermentans DSM 9555 = JCM 21142</name>
    <dbReference type="NCBI Taxonomy" id="869213"/>
    <lineage>
        <taxon>Bacteria</taxon>
        <taxon>Pseudomonadati</taxon>
        <taxon>Bacteroidota</taxon>
        <taxon>Bacteroidia</taxon>
        <taxon>Marinilabiliales</taxon>
        <taxon>Marinilabiliaceae</taxon>
        <taxon>Saccharicrinis</taxon>
    </lineage>
</organism>
<evidence type="ECO:0000256" key="2">
    <source>
        <dbReference type="ARBA" id="ARBA00005810"/>
    </source>
</evidence>
<dbReference type="InterPro" id="IPR000550">
    <property type="entry name" value="Hppk"/>
</dbReference>
<sequence length="162" mass="18832">MHKVILLIGGNEGQRIENIQEVKNKIDTQIGSIIQESSLYESEPWGFEHHQNFINQVLEVSTQLSPSEVLQRGQSIEKELGRRPKKKLTYEARTMDIDILFYDDVRQEAVALTIPHPKLQERLFTLLPLNEKWGKYTHPVLNKTIEQLLDECDDVGWVKKII</sequence>
<evidence type="ECO:0000313" key="14">
    <source>
        <dbReference type="EMBL" id="GAF03427.1"/>
    </source>
</evidence>
<comment type="function">
    <text evidence="10">Catalyzes the transfer of pyrophosphate from adenosine triphosphate (ATP) to 6-hydroxymethyl-7,8-dihydropterin, an enzymatic step in folate biosynthesis pathway.</text>
</comment>